<protein>
    <submittedName>
        <fullName evidence="1">Uncharacterized protein</fullName>
    </submittedName>
</protein>
<evidence type="ECO:0000313" key="2">
    <source>
        <dbReference type="Proteomes" id="UP000218811"/>
    </source>
</evidence>
<dbReference type="EMBL" id="KB467920">
    <property type="protein sequence ID" value="PCH37363.1"/>
    <property type="molecule type" value="Genomic_DNA"/>
</dbReference>
<evidence type="ECO:0000313" key="1">
    <source>
        <dbReference type="EMBL" id="PCH37363.1"/>
    </source>
</evidence>
<name>A0A2H3JC24_WOLCO</name>
<gene>
    <name evidence="1" type="ORF">WOLCODRAFT_29069</name>
</gene>
<accession>A0A2H3JC24</accession>
<proteinExistence type="predicted"/>
<reference evidence="1 2" key="1">
    <citation type="journal article" date="2012" name="Science">
        <title>The Paleozoic origin of enzymatic lignin decomposition reconstructed from 31 fungal genomes.</title>
        <authorList>
            <person name="Floudas D."/>
            <person name="Binder M."/>
            <person name="Riley R."/>
            <person name="Barry K."/>
            <person name="Blanchette R.A."/>
            <person name="Henrissat B."/>
            <person name="Martinez A.T."/>
            <person name="Otillar R."/>
            <person name="Spatafora J.W."/>
            <person name="Yadav J.S."/>
            <person name="Aerts A."/>
            <person name="Benoit I."/>
            <person name="Boyd A."/>
            <person name="Carlson A."/>
            <person name="Copeland A."/>
            <person name="Coutinho P.M."/>
            <person name="de Vries R.P."/>
            <person name="Ferreira P."/>
            <person name="Findley K."/>
            <person name="Foster B."/>
            <person name="Gaskell J."/>
            <person name="Glotzer D."/>
            <person name="Gorecki P."/>
            <person name="Heitman J."/>
            <person name="Hesse C."/>
            <person name="Hori C."/>
            <person name="Igarashi K."/>
            <person name="Jurgens J.A."/>
            <person name="Kallen N."/>
            <person name="Kersten P."/>
            <person name="Kohler A."/>
            <person name="Kuees U."/>
            <person name="Kumar T.K.A."/>
            <person name="Kuo A."/>
            <person name="LaButti K."/>
            <person name="Larrondo L.F."/>
            <person name="Lindquist E."/>
            <person name="Ling A."/>
            <person name="Lombard V."/>
            <person name="Lucas S."/>
            <person name="Lundell T."/>
            <person name="Martin R."/>
            <person name="McLaughlin D.J."/>
            <person name="Morgenstern I."/>
            <person name="Morin E."/>
            <person name="Murat C."/>
            <person name="Nagy L.G."/>
            <person name="Nolan M."/>
            <person name="Ohm R.A."/>
            <person name="Patyshakuliyeva A."/>
            <person name="Rokas A."/>
            <person name="Ruiz-Duenas F.J."/>
            <person name="Sabat G."/>
            <person name="Salamov A."/>
            <person name="Samejima M."/>
            <person name="Schmutz J."/>
            <person name="Slot J.C."/>
            <person name="St John F."/>
            <person name="Stenlid J."/>
            <person name="Sun H."/>
            <person name="Sun S."/>
            <person name="Syed K."/>
            <person name="Tsang A."/>
            <person name="Wiebenga A."/>
            <person name="Young D."/>
            <person name="Pisabarro A."/>
            <person name="Eastwood D.C."/>
            <person name="Martin F."/>
            <person name="Cullen D."/>
            <person name="Grigoriev I.V."/>
            <person name="Hibbett D.S."/>
        </authorList>
    </citation>
    <scope>NUCLEOTIDE SEQUENCE [LARGE SCALE GENOMIC DNA]</scope>
    <source>
        <strain evidence="1 2">MD-104</strain>
    </source>
</reference>
<keyword evidence="2" id="KW-1185">Reference proteome</keyword>
<organism evidence="1 2">
    <name type="scientific">Wolfiporia cocos (strain MD-104)</name>
    <name type="common">Brown rot fungus</name>
    <dbReference type="NCBI Taxonomy" id="742152"/>
    <lineage>
        <taxon>Eukaryota</taxon>
        <taxon>Fungi</taxon>
        <taxon>Dikarya</taxon>
        <taxon>Basidiomycota</taxon>
        <taxon>Agaricomycotina</taxon>
        <taxon>Agaricomycetes</taxon>
        <taxon>Polyporales</taxon>
        <taxon>Phaeolaceae</taxon>
        <taxon>Wolfiporia</taxon>
    </lineage>
</organism>
<sequence length="64" mass="7398">MRLHAQAHGAQREWETRRTKNVVARYCMNSSRGARFENSDFNIIFAYIINAYPLEPPLDQGSAQ</sequence>
<dbReference type="AlphaFoldDB" id="A0A2H3JC24"/>
<dbReference type="Proteomes" id="UP000218811">
    <property type="component" value="Unassembled WGS sequence"/>
</dbReference>